<dbReference type="AlphaFoldDB" id="A0A2R6B586"/>
<evidence type="ECO:0000313" key="3">
    <source>
        <dbReference type="EMBL" id="PSN93814.1"/>
    </source>
</evidence>
<name>A0A2R6B586_9ARCH</name>
<reference evidence="3 4" key="1">
    <citation type="submission" date="2017-04" db="EMBL/GenBank/DDBJ databases">
        <title>Novel microbial lineages endemic to geothermal iron-oxide mats fill important gaps in the evolutionary history of Archaea.</title>
        <authorList>
            <person name="Jay Z.J."/>
            <person name="Beam J.P."/>
            <person name="Dlakic M."/>
            <person name="Rusch D.B."/>
            <person name="Kozubal M.A."/>
            <person name="Inskeep W.P."/>
        </authorList>
    </citation>
    <scope>NUCLEOTIDE SEQUENCE [LARGE SCALE GENOMIC DNA]</scope>
    <source>
        <strain evidence="3">ECH_B_2</strain>
    </source>
</reference>
<evidence type="ECO:0000259" key="2">
    <source>
        <dbReference type="PROSITE" id="PS50835"/>
    </source>
</evidence>
<dbReference type="InterPro" id="IPR007110">
    <property type="entry name" value="Ig-like_dom"/>
</dbReference>
<evidence type="ECO:0000313" key="4">
    <source>
        <dbReference type="Proteomes" id="UP000241284"/>
    </source>
</evidence>
<keyword evidence="1" id="KW-0812">Transmembrane</keyword>
<dbReference type="Proteomes" id="UP000241284">
    <property type="component" value="Unassembled WGS sequence"/>
</dbReference>
<feature type="domain" description="Ig-like" evidence="2">
    <location>
        <begin position="382"/>
        <end position="474"/>
    </location>
</feature>
<dbReference type="InterPro" id="IPR017853">
    <property type="entry name" value="GH"/>
</dbReference>
<keyword evidence="1" id="KW-0472">Membrane</keyword>
<protein>
    <recommendedName>
        <fullName evidence="2">Ig-like domain-containing protein</fullName>
    </recommendedName>
</protein>
<accession>A0A2R6B586</accession>
<dbReference type="InterPro" id="IPR013783">
    <property type="entry name" value="Ig-like_fold"/>
</dbReference>
<dbReference type="Gene3D" id="3.20.20.80">
    <property type="entry name" value="Glycosidases"/>
    <property type="match status" value="1"/>
</dbReference>
<dbReference type="SUPFAM" id="SSF51445">
    <property type="entry name" value="(Trans)glycosidases"/>
    <property type="match status" value="1"/>
</dbReference>
<proteinExistence type="predicted"/>
<comment type="caution">
    <text evidence="3">The sequence shown here is derived from an EMBL/GenBank/DDBJ whole genome shotgun (WGS) entry which is preliminary data.</text>
</comment>
<gene>
    <name evidence="3" type="ORF">B9Q06_10990</name>
</gene>
<dbReference type="Gene3D" id="2.60.40.10">
    <property type="entry name" value="Immunoglobulins"/>
    <property type="match status" value="1"/>
</dbReference>
<evidence type="ECO:0000256" key="1">
    <source>
        <dbReference type="SAM" id="Phobius"/>
    </source>
</evidence>
<dbReference type="SUPFAM" id="SSF48726">
    <property type="entry name" value="Immunoglobulin"/>
    <property type="match status" value="1"/>
</dbReference>
<feature type="transmembrane region" description="Helical" evidence="1">
    <location>
        <begin position="494"/>
        <end position="512"/>
    </location>
</feature>
<keyword evidence="1" id="KW-1133">Transmembrane helix</keyword>
<organism evidence="3 4">
    <name type="scientific">Candidatus Marsarchaeota G2 archaeon ECH_B_2</name>
    <dbReference type="NCBI Taxonomy" id="1978160"/>
    <lineage>
        <taxon>Archaea</taxon>
        <taxon>Candidatus Marsarchaeota</taxon>
        <taxon>Candidatus Marsarchaeota group 2</taxon>
    </lineage>
</organism>
<dbReference type="EMBL" id="NEXH01000038">
    <property type="protein sequence ID" value="PSN93814.1"/>
    <property type="molecule type" value="Genomic_DNA"/>
</dbReference>
<dbReference type="PROSITE" id="PS50835">
    <property type="entry name" value="IG_LIKE"/>
    <property type="match status" value="1"/>
</dbReference>
<sequence>MVPTWVANRGGVKPPRLDLGSGAELNSARARSVMVWMGLEITGEDVPSDLVLIHYYRRDLTAVSYEQYELGAGSALTLIPGISNVTAAIESDGLQAWPMIISASLPNIEALLENQSALIGEAVSTALRLNYTGYNVDFEPTAEANANVAREYAQFLNNFADALHAAGKKLSVDIASWNTFWNFTALANTSVDTFYDMDTYAASYADFESALTYVNSTLPSSKIGVALITQNVNTGTPLSYEEVEERFTLVESYGIGRIAIWDMPLPTFWWNFTSSFLNTSLGGIPPLQVQSYTLSPTEFDANQSANLNLNLTVKGGLPPYLYELLLDGQMFFATTTPEPNLTLTVPLGVLVVGNHTFSVTVTDQEDTTILTLNKTIVVNPDPQITLFTANITNNLTVDQSVLLQVRVIGGTPPYTYTWYVNGQKLPTSNTSSKIVIRNLNIGENQVSVVIEDSAGYTITTKLYTVDVVTPRTVTTYSPTPSLSRSPSSDLNRKIIYFALMVILMIALTLLYFRAKRRGVLL</sequence>
<dbReference type="InterPro" id="IPR036179">
    <property type="entry name" value="Ig-like_dom_sf"/>
</dbReference>